<evidence type="ECO:0000313" key="9">
    <source>
        <dbReference type="Proteomes" id="UP001054902"/>
    </source>
</evidence>
<feature type="transmembrane region" description="Helical" evidence="6">
    <location>
        <begin position="112"/>
        <end position="136"/>
    </location>
</feature>
<protein>
    <recommendedName>
        <fullName evidence="7">G-protein coupled receptors family 1 profile domain-containing protein</fullName>
    </recommendedName>
</protein>
<feature type="transmembrane region" description="Helical" evidence="6">
    <location>
        <begin position="216"/>
        <end position="245"/>
    </location>
</feature>
<feature type="domain" description="G-protein coupled receptors family 1 profile" evidence="7">
    <location>
        <begin position="46"/>
        <end position="353"/>
    </location>
</feature>
<dbReference type="Proteomes" id="UP001054902">
    <property type="component" value="Unassembled WGS sequence"/>
</dbReference>
<evidence type="ECO:0000256" key="6">
    <source>
        <dbReference type="SAM" id="Phobius"/>
    </source>
</evidence>
<feature type="transmembrane region" description="Helical" evidence="6">
    <location>
        <begin position="156"/>
        <end position="176"/>
    </location>
</feature>
<evidence type="ECO:0000313" key="8">
    <source>
        <dbReference type="EMBL" id="GFH56292.1"/>
    </source>
</evidence>
<feature type="transmembrane region" description="Helical" evidence="6">
    <location>
        <begin position="291"/>
        <end position="313"/>
    </location>
</feature>
<dbReference type="EMBL" id="BLLK01000051">
    <property type="protein sequence ID" value="GFH56292.1"/>
    <property type="molecule type" value="Genomic_DNA"/>
</dbReference>
<gene>
    <name evidence="8" type="ORF">CTEN210_12768</name>
</gene>
<evidence type="ECO:0000256" key="5">
    <source>
        <dbReference type="SAM" id="MobiDB-lite"/>
    </source>
</evidence>
<sequence>MYENQTLPDIPSHFEWVTTQKNFYSDKEWVTSASIQTASASVSMIASTVMLISIIRHHKEELKTNPYFRLILSLAFADMIYSFSFIIGPFVVPTSYKLMGLWAIGNDTTCAINAAIHTFGLVLSLLNYAFICFYHVMKLKERMSDSLFAQKFEKKLFAFMYVFPIGVVASSFPMHIVGADPEGLTCTCGVLEKSICVEQGEDVICAYDTRSEDNLVYHWIIANGLGSFVLLFVVISMGTLVWHVIRQNRIYKSLSKDQENNIDSPNRNRNQRQIIAESLRIMFLRQSLMQGFLYCAVILVSYVPVAVYILALLNERNDINDETAIVYSNNFKFIRTCKSLLQPLSGFFNILVYTRIDVHNLRLRKPTHSRVRAFFEILISGGKILPNQDGNSESNSPLRIASVPFGVVEPSSFNSIGGNNLGDIEDLNIDDVRYCSQNKWDYYVSRKQQSVVVFVDENEIVSNFDSFLSEESPAVIDTFDDEGVLSEASSEYHQYGNSSHLERSSDPLSNSSKFESAVSSLERSSDPLSNSSKFESAVSFADNSL</sequence>
<dbReference type="SUPFAM" id="SSF81321">
    <property type="entry name" value="Family A G protein-coupled receptor-like"/>
    <property type="match status" value="1"/>
</dbReference>
<evidence type="ECO:0000256" key="4">
    <source>
        <dbReference type="ARBA" id="ARBA00023136"/>
    </source>
</evidence>
<feature type="region of interest" description="Disordered" evidence="5">
    <location>
        <begin position="521"/>
        <end position="545"/>
    </location>
</feature>
<keyword evidence="2 6" id="KW-0812">Transmembrane</keyword>
<dbReference type="AlphaFoldDB" id="A0AAD3D1T7"/>
<feature type="transmembrane region" description="Helical" evidence="6">
    <location>
        <begin position="67"/>
        <end position="92"/>
    </location>
</feature>
<dbReference type="PANTHER" id="PTHR23112:SF0">
    <property type="entry name" value="TRANSMEMBRANE PROTEIN 116"/>
    <property type="match status" value="1"/>
</dbReference>
<dbReference type="Gene3D" id="1.20.1070.10">
    <property type="entry name" value="Rhodopsin 7-helix transmembrane proteins"/>
    <property type="match status" value="1"/>
</dbReference>
<feature type="compositionally biased region" description="Polar residues" evidence="5">
    <location>
        <begin position="521"/>
        <end position="534"/>
    </location>
</feature>
<name>A0AAD3D1T7_9STRA</name>
<evidence type="ECO:0000256" key="2">
    <source>
        <dbReference type="ARBA" id="ARBA00022692"/>
    </source>
</evidence>
<dbReference type="GO" id="GO:0004930">
    <property type="term" value="F:G protein-coupled receptor activity"/>
    <property type="evidence" value="ECO:0007669"/>
    <property type="project" value="TreeGrafter"/>
</dbReference>
<evidence type="ECO:0000256" key="3">
    <source>
        <dbReference type="ARBA" id="ARBA00022989"/>
    </source>
</evidence>
<dbReference type="GO" id="GO:0005886">
    <property type="term" value="C:plasma membrane"/>
    <property type="evidence" value="ECO:0007669"/>
    <property type="project" value="TreeGrafter"/>
</dbReference>
<keyword evidence="3 6" id="KW-1133">Transmembrane helix</keyword>
<reference evidence="8 9" key="1">
    <citation type="journal article" date="2021" name="Sci. Rep.">
        <title>The genome of the diatom Chaetoceros tenuissimus carries an ancient integrated fragment of an extant virus.</title>
        <authorList>
            <person name="Hongo Y."/>
            <person name="Kimura K."/>
            <person name="Takaki Y."/>
            <person name="Yoshida Y."/>
            <person name="Baba S."/>
            <person name="Kobayashi G."/>
            <person name="Nagasaki K."/>
            <person name="Hano T."/>
            <person name="Tomaru Y."/>
        </authorList>
    </citation>
    <scope>NUCLEOTIDE SEQUENCE [LARGE SCALE GENOMIC DNA]</scope>
    <source>
        <strain evidence="8 9">NIES-3715</strain>
    </source>
</reference>
<organism evidence="8 9">
    <name type="scientific">Chaetoceros tenuissimus</name>
    <dbReference type="NCBI Taxonomy" id="426638"/>
    <lineage>
        <taxon>Eukaryota</taxon>
        <taxon>Sar</taxon>
        <taxon>Stramenopiles</taxon>
        <taxon>Ochrophyta</taxon>
        <taxon>Bacillariophyta</taxon>
        <taxon>Coscinodiscophyceae</taxon>
        <taxon>Chaetocerotophycidae</taxon>
        <taxon>Chaetocerotales</taxon>
        <taxon>Chaetocerotaceae</taxon>
        <taxon>Chaetoceros</taxon>
    </lineage>
</organism>
<dbReference type="GO" id="GO:0007189">
    <property type="term" value="P:adenylate cyclase-activating G protein-coupled receptor signaling pathway"/>
    <property type="evidence" value="ECO:0007669"/>
    <property type="project" value="TreeGrafter"/>
</dbReference>
<comment type="caution">
    <text evidence="8">The sequence shown here is derived from an EMBL/GenBank/DDBJ whole genome shotgun (WGS) entry which is preliminary data.</text>
</comment>
<comment type="subcellular location">
    <subcellularLocation>
        <location evidence="1">Membrane</location>
        <topology evidence="1">Multi-pass membrane protein</topology>
    </subcellularLocation>
</comment>
<evidence type="ECO:0000259" key="7">
    <source>
        <dbReference type="PROSITE" id="PS50262"/>
    </source>
</evidence>
<dbReference type="PROSITE" id="PS50262">
    <property type="entry name" value="G_PROTEIN_RECEP_F1_2"/>
    <property type="match status" value="1"/>
</dbReference>
<dbReference type="InterPro" id="IPR017452">
    <property type="entry name" value="GPCR_Rhodpsn_7TM"/>
</dbReference>
<keyword evidence="9" id="KW-1185">Reference proteome</keyword>
<proteinExistence type="predicted"/>
<accession>A0AAD3D1T7</accession>
<feature type="transmembrane region" description="Helical" evidence="6">
    <location>
        <begin position="33"/>
        <end position="55"/>
    </location>
</feature>
<keyword evidence="4 6" id="KW-0472">Membrane</keyword>
<evidence type="ECO:0000256" key="1">
    <source>
        <dbReference type="ARBA" id="ARBA00004141"/>
    </source>
</evidence>
<dbReference type="PANTHER" id="PTHR23112">
    <property type="entry name" value="G PROTEIN-COUPLED RECEPTOR 157-RELATED"/>
    <property type="match status" value="1"/>
</dbReference>